<dbReference type="Gene3D" id="2.40.320.10">
    <property type="entry name" value="Hypothetical Protein Pfu-838710-001"/>
    <property type="match status" value="1"/>
</dbReference>
<dbReference type="InterPro" id="IPR033469">
    <property type="entry name" value="CYTH-like_dom_sf"/>
</dbReference>
<dbReference type="InterPro" id="IPR008173">
    <property type="entry name" value="Adenylyl_cyclase_CyaB"/>
</dbReference>
<dbReference type="PANTHER" id="PTHR21028">
    <property type="entry name" value="SI:CH211-156B7.4"/>
    <property type="match status" value="1"/>
</dbReference>
<keyword evidence="3" id="KW-1185">Reference proteome</keyword>
<feature type="domain" description="CYTH" evidence="1">
    <location>
        <begin position="1"/>
        <end position="176"/>
    </location>
</feature>
<sequence length="192" mass="21887">MENIEIKARIQDIDRIIFKARELSNNDGKIIKQHDIFFNATKARLKLRKFEDGTAQLISYMRPNIVGPKVSVYDKASIYADTVNLIERILSSAMGVLGVVKKTRHIFIVGRTRIHIDNVDDLGNFIELEVMMRSGDKNIMDCDRETAEKIAADLIQALSIKEEDLIAEAYIDLLNRKNNPNMMDLTFSTDAK</sequence>
<protein>
    <recommendedName>
        <fullName evidence="1">CYTH domain-containing protein</fullName>
    </recommendedName>
</protein>
<accession>A0AAV2NC41</accession>
<dbReference type="SUPFAM" id="SSF55154">
    <property type="entry name" value="CYTH-like phosphatases"/>
    <property type="match status" value="1"/>
</dbReference>
<dbReference type="CDD" id="cd07890">
    <property type="entry name" value="CYTH-like_AC_IV-like"/>
    <property type="match status" value="1"/>
</dbReference>
<dbReference type="Pfam" id="PF01928">
    <property type="entry name" value="CYTH"/>
    <property type="match status" value="1"/>
</dbReference>
<dbReference type="EMBL" id="OZ034836">
    <property type="protein sequence ID" value="CAL1677553.1"/>
    <property type="molecule type" value="Genomic_DNA"/>
</dbReference>
<name>A0AAV2NC41_9HYME</name>
<dbReference type="SMART" id="SM01118">
    <property type="entry name" value="CYTH"/>
    <property type="match status" value="1"/>
</dbReference>
<dbReference type="InterPro" id="IPR023577">
    <property type="entry name" value="CYTH_domain"/>
</dbReference>
<reference evidence="2" key="1">
    <citation type="submission" date="2024-04" db="EMBL/GenBank/DDBJ databases">
        <authorList>
            <consortium name="Molecular Ecology Group"/>
        </authorList>
    </citation>
    <scope>NUCLEOTIDE SEQUENCE</scope>
</reference>
<evidence type="ECO:0000313" key="2">
    <source>
        <dbReference type="EMBL" id="CAL1677553.1"/>
    </source>
</evidence>
<dbReference type="Proteomes" id="UP001497644">
    <property type="component" value="Chromosome 13"/>
</dbReference>
<proteinExistence type="predicted"/>
<evidence type="ECO:0000313" key="3">
    <source>
        <dbReference type="Proteomes" id="UP001497644"/>
    </source>
</evidence>
<organism evidence="2 3">
    <name type="scientific">Lasius platythorax</name>
    <dbReference type="NCBI Taxonomy" id="488582"/>
    <lineage>
        <taxon>Eukaryota</taxon>
        <taxon>Metazoa</taxon>
        <taxon>Ecdysozoa</taxon>
        <taxon>Arthropoda</taxon>
        <taxon>Hexapoda</taxon>
        <taxon>Insecta</taxon>
        <taxon>Pterygota</taxon>
        <taxon>Neoptera</taxon>
        <taxon>Endopterygota</taxon>
        <taxon>Hymenoptera</taxon>
        <taxon>Apocrita</taxon>
        <taxon>Aculeata</taxon>
        <taxon>Formicoidea</taxon>
        <taxon>Formicidae</taxon>
        <taxon>Formicinae</taxon>
        <taxon>Lasius</taxon>
        <taxon>Lasius</taxon>
    </lineage>
</organism>
<dbReference type="AlphaFoldDB" id="A0AAV2NC41"/>
<gene>
    <name evidence="2" type="ORF">LPLAT_LOCUS3568</name>
</gene>
<evidence type="ECO:0000259" key="1">
    <source>
        <dbReference type="PROSITE" id="PS51707"/>
    </source>
</evidence>
<dbReference type="PROSITE" id="PS51707">
    <property type="entry name" value="CYTH"/>
    <property type="match status" value="1"/>
</dbReference>
<dbReference type="GO" id="GO:0016462">
    <property type="term" value="F:pyrophosphatase activity"/>
    <property type="evidence" value="ECO:0007669"/>
    <property type="project" value="UniProtKB-ARBA"/>
</dbReference>
<dbReference type="PANTHER" id="PTHR21028:SF2">
    <property type="entry name" value="CYTH DOMAIN-CONTAINING PROTEIN"/>
    <property type="match status" value="1"/>
</dbReference>